<feature type="region of interest" description="Disordered" evidence="4">
    <location>
        <begin position="271"/>
        <end position="292"/>
    </location>
</feature>
<keyword evidence="1" id="KW-0145">Chemotaxis</keyword>
<dbReference type="SUPFAM" id="SSF158472">
    <property type="entry name" value="HAMP domain-like"/>
    <property type="match status" value="1"/>
</dbReference>
<dbReference type="PANTHER" id="PTHR43531">
    <property type="entry name" value="PROTEIN ICFG"/>
    <property type="match status" value="1"/>
</dbReference>
<accession>A0ABY8IMV4</accession>
<dbReference type="PRINTS" id="PR00260">
    <property type="entry name" value="CHEMTRNSDUCR"/>
</dbReference>
<evidence type="ECO:0000313" key="9">
    <source>
        <dbReference type="Proteomes" id="UP000318939"/>
    </source>
</evidence>
<name>A0ABY8IMV4_9HYPH</name>
<dbReference type="Pfam" id="PF00015">
    <property type="entry name" value="MCPsignal"/>
    <property type="match status" value="1"/>
</dbReference>
<evidence type="ECO:0000256" key="3">
    <source>
        <dbReference type="PROSITE-ProRule" id="PRU00284"/>
    </source>
</evidence>
<evidence type="ECO:0000313" key="8">
    <source>
        <dbReference type="EMBL" id="WFS24864.1"/>
    </source>
</evidence>
<dbReference type="CDD" id="cd11386">
    <property type="entry name" value="MCP_signal"/>
    <property type="match status" value="1"/>
</dbReference>
<evidence type="ECO:0000256" key="5">
    <source>
        <dbReference type="SAM" id="Phobius"/>
    </source>
</evidence>
<dbReference type="SMART" id="SM00283">
    <property type="entry name" value="MA"/>
    <property type="match status" value="1"/>
</dbReference>
<dbReference type="InterPro" id="IPR004090">
    <property type="entry name" value="Chemotax_Me-accpt_rcpt"/>
</dbReference>
<reference evidence="8 9" key="2">
    <citation type="journal article" date="2023" name="MicrobiologyOpen">
        <title>Genomics of the tumorigenes clade of the family Rhizobiaceae and description of Rhizobium rhododendri sp. nov.</title>
        <authorList>
            <person name="Kuzmanovic N."/>
            <person name="diCenzo G.C."/>
            <person name="Bunk B."/>
            <person name="Sproeer C."/>
            <person name="Fruehling A."/>
            <person name="Neumann-Schaal M."/>
            <person name="Overmann J."/>
            <person name="Smalla K."/>
        </authorList>
    </citation>
    <scope>NUCLEOTIDE SEQUENCE [LARGE SCALE GENOMIC DNA]</scope>
    <source>
        <strain evidence="9">rho-6.2</strain>
        <plasmid evidence="8 9">unnamed1</plasmid>
    </source>
</reference>
<feature type="region of interest" description="Disordered" evidence="4">
    <location>
        <begin position="603"/>
        <end position="645"/>
    </location>
</feature>
<dbReference type="EMBL" id="CP117268">
    <property type="protein sequence ID" value="WFS24864.1"/>
    <property type="molecule type" value="Genomic_DNA"/>
</dbReference>
<organism evidence="8 9">
    <name type="scientific">Rhizobium rhododendri</name>
    <dbReference type="NCBI Taxonomy" id="2506430"/>
    <lineage>
        <taxon>Bacteria</taxon>
        <taxon>Pseudomonadati</taxon>
        <taxon>Pseudomonadota</taxon>
        <taxon>Alphaproteobacteria</taxon>
        <taxon>Hyphomicrobiales</taxon>
        <taxon>Rhizobiaceae</taxon>
        <taxon>Rhizobium/Agrobacterium group</taxon>
        <taxon>Rhizobium</taxon>
    </lineage>
</organism>
<feature type="transmembrane region" description="Helical" evidence="5">
    <location>
        <begin position="12"/>
        <end position="31"/>
    </location>
</feature>
<dbReference type="Pfam" id="PF00672">
    <property type="entry name" value="HAMP"/>
    <property type="match status" value="1"/>
</dbReference>
<reference evidence="8 9" key="1">
    <citation type="journal article" date="2019" name="Phytopathology">
        <title>A Novel Group of Rhizobium tumorigenes-Like Agrobacteria Associated with Crown Gall Disease of Rhododendron and Blueberry.</title>
        <authorList>
            <person name="Kuzmanovic N."/>
            <person name="Behrens P."/>
            <person name="Idczak E."/>
            <person name="Wagner S."/>
            <person name="Gotz M."/>
            <person name="Sproer C."/>
            <person name="Bunk B."/>
            <person name="Overmann J."/>
            <person name="Smalla K."/>
        </authorList>
    </citation>
    <scope>NUCLEOTIDE SEQUENCE [LARGE SCALE GENOMIC DNA]</scope>
    <source>
        <strain evidence="9">rho-6.2</strain>
    </source>
</reference>
<keyword evidence="9" id="KW-1185">Reference proteome</keyword>
<keyword evidence="5" id="KW-0812">Transmembrane</keyword>
<dbReference type="PROSITE" id="PS50111">
    <property type="entry name" value="CHEMOTAXIS_TRANSDUC_2"/>
    <property type="match status" value="1"/>
</dbReference>
<feature type="domain" description="Methyl-accepting transducer" evidence="6">
    <location>
        <begin position="350"/>
        <end position="579"/>
    </location>
</feature>
<keyword evidence="8" id="KW-0614">Plasmid</keyword>
<gene>
    <name evidence="8" type="ORF">PR018_21420</name>
</gene>
<feature type="domain" description="HAMP" evidence="7">
    <location>
        <begin position="298"/>
        <end position="345"/>
    </location>
</feature>
<sequence>MSFLQNAKIRTKILSVLITICVIAAGGVLTMSRNFQKADDNYSDLISQDEVATVAMARASQRVAAISYNAYQILAYSSKDPEMQGLNDDYVKNRTTLFELFDVAKEHAQDDAPSVIPLMDAAKEIVSITDEAVKAGLADDNDRAKSLLKQADVKVKEEILNVRGWIEHKSKSVEEQSDALTAVTEGTIFYTLVTLGLVFAAALAAGLVVSSRGITTPIVKLKSRMEALARGETEEPISGLERGDEVGQMAAAVAVFRDNAIERIRLEREAQSNRTLSEQERAEREAQKAHDAEATRLAVDSLGTGLGELSSGNMSYRIETAFVSHLDGLRENFNGSMDKLQHTLRAVAENAQAIDSGANEIRAAADDLSKRTEQQAASVEQTAAALEEITTTVKDSTKRAEDAGQLVGRAKLGALKSGEVMRDAVAAMQGIEKSSSEISNIIGVIDEIAFQTNLLALNAGVEAARAGEAGKGFAVVAQEVRELAQRSAQAAKEIKALISTSGSQVKNGVELVGRTGQSLEQIVKEVEEIDQNVRAIVEAAREQSTGLAEINTAVNTIDQGTQQNAAMVEQSTAASYSLTKEVAALNDLLGQFNLRTSSGGFAANSSPTARGTSRSAPHLASAHSPVRATQVRPAPTGVSPVASPARSLRSKLAGAFNGGAQAAATANESWEEF</sequence>
<dbReference type="Proteomes" id="UP000318939">
    <property type="component" value="Plasmid unnamed1"/>
</dbReference>
<evidence type="ECO:0000259" key="6">
    <source>
        <dbReference type="PROSITE" id="PS50111"/>
    </source>
</evidence>
<dbReference type="SUPFAM" id="SSF58104">
    <property type="entry name" value="Methyl-accepting chemotaxis protein (MCP) signaling domain"/>
    <property type="match status" value="1"/>
</dbReference>
<evidence type="ECO:0000256" key="2">
    <source>
        <dbReference type="ARBA" id="ARBA00029447"/>
    </source>
</evidence>
<keyword evidence="5" id="KW-1133">Transmembrane helix</keyword>
<dbReference type="Gene3D" id="1.10.287.950">
    <property type="entry name" value="Methyl-accepting chemotaxis protein"/>
    <property type="match status" value="1"/>
</dbReference>
<dbReference type="SMART" id="SM00304">
    <property type="entry name" value="HAMP"/>
    <property type="match status" value="1"/>
</dbReference>
<dbReference type="InterPro" id="IPR051310">
    <property type="entry name" value="MCP_chemotaxis"/>
</dbReference>
<dbReference type="InterPro" id="IPR004089">
    <property type="entry name" value="MCPsignal_dom"/>
</dbReference>
<feature type="compositionally biased region" description="Polar residues" evidence="4">
    <location>
        <begin position="603"/>
        <end position="615"/>
    </location>
</feature>
<evidence type="ECO:0000259" key="7">
    <source>
        <dbReference type="PROSITE" id="PS50885"/>
    </source>
</evidence>
<keyword evidence="5" id="KW-0472">Membrane</keyword>
<protein>
    <submittedName>
        <fullName evidence="8">Methyl-accepting chemotaxis protein</fullName>
    </submittedName>
</protein>
<dbReference type="RefSeq" id="WP_279621423.1">
    <property type="nucleotide sequence ID" value="NZ_CP117268.1"/>
</dbReference>
<evidence type="ECO:0000256" key="4">
    <source>
        <dbReference type="SAM" id="MobiDB-lite"/>
    </source>
</evidence>
<dbReference type="PROSITE" id="PS50885">
    <property type="entry name" value="HAMP"/>
    <property type="match status" value="2"/>
</dbReference>
<proteinExistence type="inferred from homology"/>
<geneLocation type="plasmid" evidence="8 9">
    <name>unnamed1</name>
</geneLocation>
<dbReference type="PANTHER" id="PTHR43531:SF11">
    <property type="entry name" value="METHYL-ACCEPTING CHEMOTAXIS PROTEIN 3"/>
    <property type="match status" value="1"/>
</dbReference>
<dbReference type="CDD" id="cd06225">
    <property type="entry name" value="HAMP"/>
    <property type="match status" value="1"/>
</dbReference>
<evidence type="ECO:0000256" key="1">
    <source>
        <dbReference type="ARBA" id="ARBA00022500"/>
    </source>
</evidence>
<comment type="similarity">
    <text evidence="2">Belongs to the methyl-accepting chemotaxis (MCP) protein family.</text>
</comment>
<feature type="domain" description="HAMP" evidence="7">
    <location>
        <begin position="212"/>
        <end position="265"/>
    </location>
</feature>
<keyword evidence="3" id="KW-0807">Transducer</keyword>
<dbReference type="Gene3D" id="6.10.340.10">
    <property type="match status" value="1"/>
</dbReference>
<dbReference type="InterPro" id="IPR003660">
    <property type="entry name" value="HAMP_dom"/>
</dbReference>